<protein>
    <recommendedName>
        <fullName evidence="1">RNA-directed DNA polymerase</fullName>
        <ecNumber evidence="1">2.7.7.49</ecNumber>
    </recommendedName>
</protein>
<evidence type="ECO:0000313" key="12">
    <source>
        <dbReference type="Proteomes" id="UP000237686"/>
    </source>
</evidence>
<dbReference type="Pfam" id="PF00078">
    <property type="entry name" value="RVT_1"/>
    <property type="match status" value="1"/>
</dbReference>
<dbReference type="InterPro" id="IPR051083">
    <property type="entry name" value="GrpII_Intron_Splice-Mob/Def"/>
</dbReference>
<dbReference type="CDD" id="cd03487">
    <property type="entry name" value="RT_Bac_retron_II"/>
    <property type="match status" value="1"/>
</dbReference>
<comment type="caution">
    <text evidence="11">The sequence shown here is derived from an EMBL/GenBank/DDBJ whole genome shotgun (WGS) entry which is preliminary data.</text>
</comment>
<dbReference type="AlphaFoldDB" id="A0A8E2UU64"/>
<keyword evidence="6 11" id="KW-0695">RNA-directed DNA polymerase</keyword>
<comment type="catalytic activity">
    <reaction evidence="9">
        <text>DNA(n) + a 2'-deoxyribonucleoside 5'-triphosphate = DNA(n+1) + diphosphate</text>
        <dbReference type="Rhea" id="RHEA:22508"/>
        <dbReference type="Rhea" id="RHEA-COMP:17339"/>
        <dbReference type="Rhea" id="RHEA-COMP:17340"/>
        <dbReference type="ChEBI" id="CHEBI:33019"/>
        <dbReference type="ChEBI" id="CHEBI:61560"/>
        <dbReference type="ChEBI" id="CHEBI:173112"/>
        <dbReference type="EC" id="2.7.7.49"/>
    </reaction>
</comment>
<evidence type="ECO:0000313" key="11">
    <source>
        <dbReference type="EMBL" id="PRF21298.1"/>
    </source>
</evidence>
<evidence type="ECO:0000259" key="10">
    <source>
        <dbReference type="PROSITE" id="PS50878"/>
    </source>
</evidence>
<dbReference type="GO" id="GO:0003723">
    <property type="term" value="F:RNA binding"/>
    <property type="evidence" value="ECO:0007669"/>
    <property type="project" value="InterPro"/>
</dbReference>
<evidence type="ECO:0000256" key="6">
    <source>
        <dbReference type="ARBA" id="ARBA00022918"/>
    </source>
</evidence>
<name>A0A8E2UU64_9BURK</name>
<keyword evidence="7" id="KW-0051">Antiviral defense</keyword>
<gene>
    <name evidence="11" type="ORF">C6P98_19070</name>
</gene>
<dbReference type="InterPro" id="IPR000477">
    <property type="entry name" value="RT_dom"/>
</dbReference>
<dbReference type="EMBL" id="PVFZ01000052">
    <property type="protein sequence ID" value="PRF21298.1"/>
    <property type="molecule type" value="Genomic_DNA"/>
</dbReference>
<dbReference type="PANTHER" id="PTHR34047">
    <property type="entry name" value="NUCLEAR INTRON MATURASE 1, MITOCHONDRIAL-RELATED"/>
    <property type="match status" value="1"/>
</dbReference>
<evidence type="ECO:0000256" key="5">
    <source>
        <dbReference type="ARBA" id="ARBA00022842"/>
    </source>
</evidence>
<dbReference type="InterPro" id="IPR043502">
    <property type="entry name" value="DNA/RNA_pol_sf"/>
</dbReference>
<evidence type="ECO:0000256" key="3">
    <source>
        <dbReference type="ARBA" id="ARBA00022695"/>
    </source>
</evidence>
<evidence type="ECO:0000256" key="8">
    <source>
        <dbReference type="ARBA" id="ARBA00034120"/>
    </source>
</evidence>
<evidence type="ECO:0000256" key="4">
    <source>
        <dbReference type="ARBA" id="ARBA00022723"/>
    </source>
</evidence>
<dbReference type="PRINTS" id="PR00866">
    <property type="entry name" value="RNADNAPOLMS"/>
</dbReference>
<keyword evidence="5" id="KW-0460">Magnesium</keyword>
<comment type="similarity">
    <text evidence="8">Belongs to the bacterial reverse transcriptase family.</text>
</comment>
<dbReference type="GO" id="GO:0046872">
    <property type="term" value="F:metal ion binding"/>
    <property type="evidence" value="ECO:0007669"/>
    <property type="project" value="UniProtKB-KW"/>
</dbReference>
<dbReference type="GO" id="GO:0003964">
    <property type="term" value="F:RNA-directed DNA polymerase activity"/>
    <property type="evidence" value="ECO:0007669"/>
    <property type="project" value="UniProtKB-KW"/>
</dbReference>
<organism evidence="11 12">
    <name type="scientific">Burkholderia multivorans</name>
    <dbReference type="NCBI Taxonomy" id="87883"/>
    <lineage>
        <taxon>Bacteria</taxon>
        <taxon>Pseudomonadati</taxon>
        <taxon>Pseudomonadota</taxon>
        <taxon>Betaproteobacteria</taxon>
        <taxon>Burkholderiales</taxon>
        <taxon>Burkholderiaceae</taxon>
        <taxon>Burkholderia</taxon>
        <taxon>Burkholderia cepacia complex</taxon>
    </lineage>
</organism>
<evidence type="ECO:0000256" key="7">
    <source>
        <dbReference type="ARBA" id="ARBA00023118"/>
    </source>
</evidence>
<evidence type="ECO:0000256" key="9">
    <source>
        <dbReference type="ARBA" id="ARBA00048173"/>
    </source>
</evidence>
<dbReference type="EC" id="2.7.7.49" evidence="1"/>
<reference evidence="11 12" key="1">
    <citation type="submission" date="2018-03" db="EMBL/GenBank/DDBJ databases">
        <authorList>
            <person name="Nguyen K."/>
            <person name="Fouts D."/>
            <person name="Sutton G."/>
        </authorList>
    </citation>
    <scope>NUCLEOTIDE SEQUENCE [LARGE SCALE GENOMIC DNA]</scope>
    <source>
        <strain evidence="11 12">AU17135</strain>
    </source>
</reference>
<keyword evidence="2" id="KW-0808">Transferase</keyword>
<dbReference type="PROSITE" id="PS50878">
    <property type="entry name" value="RT_POL"/>
    <property type="match status" value="1"/>
</dbReference>
<evidence type="ECO:0000256" key="2">
    <source>
        <dbReference type="ARBA" id="ARBA00022679"/>
    </source>
</evidence>
<keyword evidence="4" id="KW-0479">Metal-binding</keyword>
<evidence type="ECO:0000256" key="1">
    <source>
        <dbReference type="ARBA" id="ARBA00012493"/>
    </source>
</evidence>
<dbReference type="Proteomes" id="UP000237686">
    <property type="component" value="Unassembled WGS sequence"/>
</dbReference>
<accession>A0A8E2UU64</accession>
<feature type="domain" description="Reverse transcriptase" evidence="10">
    <location>
        <begin position="24"/>
        <end position="243"/>
    </location>
</feature>
<proteinExistence type="inferred from homology"/>
<dbReference type="PANTHER" id="PTHR34047:SF8">
    <property type="entry name" value="PROTEIN YKFC"/>
    <property type="match status" value="1"/>
</dbReference>
<sequence length="389" mass="43843">MRPYYTKKPIGTTAALASALRVSEPVLKHAANNLDRHYTPYLIPKGDGKQRAIVIPSLHLKTIQKRINREIFSHIEYPHYLYGGIDGKDYVRNAGAHKDRHTIIALDVKDFYPSITFERVLGVYQHFLKFSPEVAELLAKLTTFNKRVPQGACTSSHLANLVLHDVEYHVVQYCENAGLTYTRLLDDITVSSPKPLPVQRVSKIIEMISKMLKGKGLRLKKPKTRVSSKSNPESLMEVTGLWLNRGAPRVNSATRRAIRVEVYQCKQAAATSRTSLDYHKKHASASGKVAMLNYLMHAEAGRLRKALADILPLYDVSEMTKTRKIVEMLSRASVADRGKYSFSLSYFKTMQRLNIVARSDAALAHSLRRKLLVCKPTKPSSATLYDEPI</sequence>
<keyword evidence="3" id="KW-0548">Nucleotidyltransferase</keyword>
<dbReference type="SUPFAM" id="SSF56672">
    <property type="entry name" value="DNA/RNA polymerases"/>
    <property type="match status" value="1"/>
</dbReference>
<dbReference type="InterPro" id="IPR000123">
    <property type="entry name" value="Reverse_transcriptase_msDNA"/>
</dbReference>
<dbReference type="GO" id="GO:0051607">
    <property type="term" value="P:defense response to virus"/>
    <property type="evidence" value="ECO:0007669"/>
    <property type="project" value="UniProtKB-KW"/>
</dbReference>